<dbReference type="InterPro" id="IPR001525">
    <property type="entry name" value="C5_MeTfrase"/>
</dbReference>
<protein>
    <recommendedName>
        <fullName evidence="6">Cytosine-specific methyltransferase</fullName>
        <ecNumber evidence="6">2.1.1.37</ecNumber>
    </recommendedName>
</protein>
<proteinExistence type="inferred from homology"/>
<dbReference type="PANTHER" id="PTHR10629:SF52">
    <property type="entry name" value="DNA (CYTOSINE-5)-METHYLTRANSFERASE 1"/>
    <property type="match status" value="1"/>
</dbReference>
<evidence type="ECO:0000256" key="2">
    <source>
        <dbReference type="ARBA" id="ARBA00022679"/>
    </source>
</evidence>
<evidence type="ECO:0000256" key="4">
    <source>
        <dbReference type="PROSITE-ProRule" id="PRU01016"/>
    </source>
</evidence>
<dbReference type="GO" id="GO:0003886">
    <property type="term" value="F:DNA (cytosine-5-)-methyltransferase activity"/>
    <property type="evidence" value="ECO:0007669"/>
    <property type="project" value="UniProtKB-EC"/>
</dbReference>
<dbReference type="RefSeq" id="XP_025358591.1">
    <property type="nucleotide sequence ID" value="XM_025501341.1"/>
</dbReference>
<dbReference type="EMBL" id="KZ819602">
    <property type="protein sequence ID" value="PWN38289.1"/>
    <property type="molecule type" value="Genomic_DNA"/>
</dbReference>
<dbReference type="PROSITE" id="PS00094">
    <property type="entry name" value="C5_MTASE_1"/>
    <property type="match status" value="1"/>
</dbReference>
<dbReference type="Gene3D" id="3.90.120.10">
    <property type="entry name" value="DNA Methylase, subunit A, domain 2"/>
    <property type="match status" value="2"/>
</dbReference>
<dbReference type="InterPro" id="IPR018117">
    <property type="entry name" value="C5_DNA_meth_AS"/>
</dbReference>
<dbReference type="InterPro" id="IPR050390">
    <property type="entry name" value="C5-Methyltransferase"/>
</dbReference>
<keyword evidence="2 4" id="KW-0808">Transferase</keyword>
<dbReference type="GeneID" id="37023122"/>
<dbReference type="GO" id="GO:0003677">
    <property type="term" value="F:DNA binding"/>
    <property type="evidence" value="ECO:0007669"/>
    <property type="project" value="TreeGrafter"/>
</dbReference>
<keyword evidence="3 4" id="KW-0949">S-adenosyl-L-methionine</keyword>
<name>A0A316VKX8_9BASI</name>
<dbReference type="InterPro" id="IPR029063">
    <property type="entry name" value="SAM-dependent_MTases_sf"/>
</dbReference>
<dbReference type="PROSITE" id="PS00095">
    <property type="entry name" value="C5_MTASE_2"/>
    <property type="match status" value="1"/>
</dbReference>
<dbReference type="GO" id="GO:0032259">
    <property type="term" value="P:methylation"/>
    <property type="evidence" value="ECO:0007669"/>
    <property type="project" value="UniProtKB-KW"/>
</dbReference>
<dbReference type="SUPFAM" id="SSF53335">
    <property type="entry name" value="S-adenosyl-L-methionine-dependent methyltransferases"/>
    <property type="match status" value="1"/>
</dbReference>
<dbReference type="PRINTS" id="PR00105">
    <property type="entry name" value="C5METTRFRASE"/>
</dbReference>
<evidence type="ECO:0000313" key="7">
    <source>
        <dbReference type="EMBL" id="PWN38289.1"/>
    </source>
</evidence>
<dbReference type="NCBIfam" id="TIGR00675">
    <property type="entry name" value="dcm"/>
    <property type="match status" value="1"/>
</dbReference>
<dbReference type="InParanoid" id="A0A316VKX8"/>
<comment type="similarity">
    <text evidence="4 5">Belongs to the class I-like SAM-binding methyltransferase superfamily. C5-methyltransferase family.</text>
</comment>
<gene>
    <name evidence="7" type="ORF">FA14DRAFT_183772</name>
</gene>
<dbReference type="GO" id="GO:0044027">
    <property type="term" value="P:negative regulation of gene expression via chromosomal CpG island methylation"/>
    <property type="evidence" value="ECO:0007669"/>
    <property type="project" value="TreeGrafter"/>
</dbReference>
<sequence>MVKLRGNAVMAVTPNIASQLKLFGVQDDKMRIILEDESFDRFESVFDALTKEIEVETITSSKLFPEPAFAQNSMNEANKNMRSLRVLSLFSGCGGLDRGLAGADGKGGFKTKWAIDACANSIETLKAHMPSTKTFVLDVGDVLEQMHTLPGMPKKGEVDVILMGTPCEPFSFLNRYRLTGKQETDPRSLLISTSMAYMDVYRPPYGVIENVCGMLVHGDCGSVKKVGIIRFIRACLVGMGYNVRFCKVQCGFYGVPQHRWRVKFIFAQKGLTLPLAPCPTTRMAGFGDAGGKGDAITIHDAISDLQRWEFRNPHIVYGKDSTLKDDRQDYLKPLQYDSDGMTTIGPFQSQYASHPQNDFQRSVRPVPSDSVYQHQTLPVHLPAIERIWNIPFTPGSNHLSLLNGHARLALGSSVELEGEHASQKAYGRLDSNGIFDIVTSNYTLETKHGRMLMPDQNRLPTLRELARAQGFPDPIFFHGSPNQIVRQIGNSVPVPLGRTIGKSIREAAIQDYLNGDRRFARPSSHQKS</sequence>
<dbReference type="EC" id="2.1.1.37" evidence="6"/>
<dbReference type="PROSITE" id="PS51679">
    <property type="entry name" value="SAM_MT_C5"/>
    <property type="match status" value="1"/>
</dbReference>
<dbReference type="InterPro" id="IPR031303">
    <property type="entry name" value="C5_meth_CS"/>
</dbReference>
<accession>A0A316VKX8</accession>
<feature type="active site" evidence="4">
    <location>
        <position position="167"/>
    </location>
</feature>
<organism evidence="7 8">
    <name type="scientific">Meira miltonrushii</name>
    <dbReference type="NCBI Taxonomy" id="1280837"/>
    <lineage>
        <taxon>Eukaryota</taxon>
        <taxon>Fungi</taxon>
        <taxon>Dikarya</taxon>
        <taxon>Basidiomycota</taxon>
        <taxon>Ustilaginomycotina</taxon>
        <taxon>Exobasidiomycetes</taxon>
        <taxon>Exobasidiales</taxon>
        <taxon>Brachybasidiaceae</taxon>
        <taxon>Meira</taxon>
    </lineage>
</organism>
<evidence type="ECO:0000256" key="5">
    <source>
        <dbReference type="RuleBase" id="RU000416"/>
    </source>
</evidence>
<evidence type="ECO:0000313" key="8">
    <source>
        <dbReference type="Proteomes" id="UP000245771"/>
    </source>
</evidence>
<dbReference type="Pfam" id="PF00145">
    <property type="entry name" value="DNA_methylase"/>
    <property type="match status" value="1"/>
</dbReference>
<dbReference type="GO" id="GO:0005634">
    <property type="term" value="C:nucleus"/>
    <property type="evidence" value="ECO:0007669"/>
    <property type="project" value="TreeGrafter"/>
</dbReference>
<keyword evidence="1 4" id="KW-0489">Methyltransferase</keyword>
<dbReference type="STRING" id="1280837.A0A316VKX8"/>
<evidence type="ECO:0000256" key="3">
    <source>
        <dbReference type="ARBA" id="ARBA00022691"/>
    </source>
</evidence>
<dbReference type="PANTHER" id="PTHR10629">
    <property type="entry name" value="CYTOSINE-SPECIFIC METHYLTRANSFERASE"/>
    <property type="match status" value="1"/>
</dbReference>
<evidence type="ECO:0000256" key="6">
    <source>
        <dbReference type="RuleBase" id="RU000417"/>
    </source>
</evidence>
<reference evidence="7 8" key="1">
    <citation type="journal article" date="2018" name="Mol. Biol. Evol.">
        <title>Broad Genomic Sampling Reveals a Smut Pathogenic Ancestry of the Fungal Clade Ustilaginomycotina.</title>
        <authorList>
            <person name="Kijpornyongpan T."/>
            <person name="Mondo S.J."/>
            <person name="Barry K."/>
            <person name="Sandor L."/>
            <person name="Lee J."/>
            <person name="Lipzen A."/>
            <person name="Pangilinan J."/>
            <person name="LaButti K."/>
            <person name="Hainaut M."/>
            <person name="Henrissat B."/>
            <person name="Grigoriev I.V."/>
            <person name="Spatafora J.W."/>
            <person name="Aime M.C."/>
        </authorList>
    </citation>
    <scope>NUCLEOTIDE SEQUENCE [LARGE SCALE GENOMIC DNA]</scope>
    <source>
        <strain evidence="7 8">MCA 3882</strain>
    </source>
</reference>
<dbReference type="OrthoDB" id="5376140at2759"/>
<comment type="catalytic activity">
    <reaction evidence="6">
        <text>a 2'-deoxycytidine in DNA + S-adenosyl-L-methionine = a 5-methyl-2'-deoxycytidine in DNA + S-adenosyl-L-homocysteine + H(+)</text>
        <dbReference type="Rhea" id="RHEA:13681"/>
        <dbReference type="Rhea" id="RHEA-COMP:11369"/>
        <dbReference type="Rhea" id="RHEA-COMP:11370"/>
        <dbReference type="ChEBI" id="CHEBI:15378"/>
        <dbReference type="ChEBI" id="CHEBI:57856"/>
        <dbReference type="ChEBI" id="CHEBI:59789"/>
        <dbReference type="ChEBI" id="CHEBI:85452"/>
        <dbReference type="ChEBI" id="CHEBI:85454"/>
        <dbReference type="EC" id="2.1.1.37"/>
    </reaction>
</comment>
<dbReference type="Proteomes" id="UP000245771">
    <property type="component" value="Unassembled WGS sequence"/>
</dbReference>
<dbReference type="AlphaFoldDB" id="A0A316VKX8"/>
<dbReference type="Gene3D" id="3.40.50.150">
    <property type="entry name" value="Vaccinia Virus protein VP39"/>
    <property type="match status" value="1"/>
</dbReference>
<evidence type="ECO:0000256" key="1">
    <source>
        <dbReference type="ARBA" id="ARBA00022603"/>
    </source>
</evidence>
<keyword evidence="8" id="KW-1185">Reference proteome</keyword>